<accession>A0A1M4TJP8</accession>
<dbReference type="RefSeq" id="WP_073229334.1">
    <property type="nucleotide sequence ID" value="NZ_FQUQ01000001.1"/>
</dbReference>
<dbReference type="InterPro" id="IPR013549">
    <property type="entry name" value="DUF1731"/>
</dbReference>
<name>A0A1M4TJP8_9SPHI</name>
<evidence type="ECO:0000259" key="2">
    <source>
        <dbReference type="Pfam" id="PF01370"/>
    </source>
</evidence>
<evidence type="ECO:0000259" key="3">
    <source>
        <dbReference type="Pfam" id="PF08338"/>
    </source>
</evidence>
<dbReference type="OrthoDB" id="9801773at2"/>
<dbReference type="PANTHER" id="PTHR11092">
    <property type="entry name" value="SUGAR NUCLEOTIDE EPIMERASE RELATED"/>
    <property type="match status" value="1"/>
</dbReference>
<sequence>MKYKRIVLAGGNGYLGRVLAEYYKPQAEEVIILSRKSKAADGNIRTILWNGREEGDWCAALQNADLLINLCGKNVNCRYTEKNMAEIIASRVEPTTLLGRVIEKMDHPPGLWINITSATIYRHAEDRPQDEETGDIGYGFSIDVCRQWEQTFFATNTAHTRKIALRLGIVLGRSDGAFPRLLNLAKFGLGGKQGDGEQYVSWIHEQDVLRCTEWLIQQKELDGVLNCTAPGPVKNNTLMAGIRHAYGIPFGLPSPAWLLEIGAAVIGTETELILKSRWVLPKRLTDHGFQFQFGNVDHAIKDILSIRI</sequence>
<evidence type="ECO:0008006" key="6">
    <source>
        <dbReference type="Google" id="ProtNLM"/>
    </source>
</evidence>
<gene>
    <name evidence="4" type="ORF">SAMN04488522_101218</name>
</gene>
<evidence type="ECO:0000256" key="1">
    <source>
        <dbReference type="ARBA" id="ARBA00009353"/>
    </source>
</evidence>
<feature type="domain" description="NAD-dependent epimerase/dehydratase" evidence="2">
    <location>
        <begin position="6"/>
        <end position="220"/>
    </location>
</feature>
<evidence type="ECO:0000313" key="4">
    <source>
        <dbReference type="EMBL" id="SHE44690.1"/>
    </source>
</evidence>
<dbReference type="Pfam" id="PF08338">
    <property type="entry name" value="DUF1731"/>
    <property type="match status" value="1"/>
</dbReference>
<dbReference type="Pfam" id="PF01370">
    <property type="entry name" value="Epimerase"/>
    <property type="match status" value="1"/>
</dbReference>
<comment type="similarity">
    <text evidence="1">Belongs to the NAD(P)-dependent epimerase/dehydratase family. SDR39U1 subfamily.</text>
</comment>
<dbReference type="Proteomes" id="UP000184287">
    <property type="component" value="Unassembled WGS sequence"/>
</dbReference>
<dbReference type="Gene3D" id="3.40.50.720">
    <property type="entry name" value="NAD(P)-binding Rossmann-like Domain"/>
    <property type="match status" value="1"/>
</dbReference>
<dbReference type="PANTHER" id="PTHR11092:SF0">
    <property type="entry name" value="EPIMERASE FAMILY PROTEIN SDR39U1"/>
    <property type="match status" value="1"/>
</dbReference>
<reference evidence="5" key="1">
    <citation type="submission" date="2016-11" db="EMBL/GenBank/DDBJ databases">
        <authorList>
            <person name="Varghese N."/>
            <person name="Submissions S."/>
        </authorList>
    </citation>
    <scope>NUCLEOTIDE SEQUENCE [LARGE SCALE GENOMIC DNA]</scope>
    <source>
        <strain evidence="5">DSM 16990</strain>
    </source>
</reference>
<keyword evidence="5" id="KW-1185">Reference proteome</keyword>
<dbReference type="InterPro" id="IPR010099">
    <property type="entry name" value="SDR39U1"/>
</dbReference>
<dbReference type="InterPro" id="IPR001509">
    <property type="entry name" value="Epimerase_deHydtase"/>
</dbReference>
<dbReference type="AlphaFoldDB" id="A0A1M4TJP8"/>
<dbReference type="SUPFAM" id="SSF51735">
    <property type="entry name" value="NAD(P)-binding Rossmann-fold domains"/>
    <property type="match status" value="1"/>
</dbReference>
<dbReference type="InterPro" id="IPR036291">
    <property type="entry name" value="NAD(P)-bd_dom_sf"/>
</dbReference>
<organism evidence="4 5">
    <name type="scientific">Pedobacter caeni</name>
    <dbReference type="NCBI Taxonomy" id="288992"/>
    <lineage>
        <taxon>Bacteria</taxon>
        <taxon>Pseudomonadati</taxon>
        <taxon>Bacteroidota</taxon>
        <taxon>Sphingobacteriia</taxon>
        <taxon>Sphingobacteriales</taxon>
        <taxon>Sphingobacteriaceae</taxon>
        <taxon>Pedobacter</taxon>
    </lineage>
</organism>
<proteinExistence type="inferred from homology"/>
<evidence type="ECO:0000313" key="5">
    <source>
        <dbReference type="Proteomes" id="UP000184287"/>
    </source>
</evidence>
<dbReference type="NCBIfam" id="TIGR01777">
    <property type="entry name" value="yfcH"/>
    <property type="match status" value="1"/>
</dbReference>
<dbReference type="EMBL" id="FQUQ01000001">
    <property type="protein sequence ID" value="SHE44690.1"/>
    <property type="molecule type" value="Genomic_DNA"/>
</dbReference>
<feature type="domain" description="DUF1731" evidence="3">
    <location>
        <begin position="255"/>
        <end position="303"/>
    </location>
</feature>
<dbReference type="STRING" id="288992.SAMN04488522_101218"/>
<protein>
    <recommendedName>
        <fullName evidence="6">DUF1731 domain-containing protein</fullName>
    </recommendedName>
</protein>